<proteinExistence type="inferred from homology"/>
<dbReference type="PRINTS" id="PR00080">
    <property type="entry name" value="SDRFAMILY"/>
</dbReference>
<dbReference type="NCBIfam" id="NF005095">
    <property type="entry name" value="PRK06523.1"/>
    <property type="match status" value="1"/>
</dbReference>
<evidence type="ECO:0000256" key="4">
    <source>
        <dbReference type="ARBA" id="ARBA00023002"/>
    </source>
</evidence>
<dbReference type="SUPFAM" id="SSF51735">
    <property type="entry name" value="NAD(P)-binding Rossmann-fold domains"/>
    <property type="match status" value="1"/>
</dbReference>
<dbReference type="PRINTS" id="PR00081">
    <property type="entry name" value="GDHRDH"/>
</dbReference>
<dbReference type="InterPro" id="IPR020904">
    <property type="entry name" value="Sc_DH/Rdtase_CS"/>
</dbReference>
<dbReference type="SMART" id="SM00822">
    <property type="entry name" value="PKS_KR"/>
    <property type="match status" value="1"/>
</dbReference>
<evidence type="ECO:0000313" key="8">
    <source>
        <dbReference type="EMBL" id="KAB2582599.1"/>
    </source>
</evidence>
<comment type="caution">
    <text evidence="8">The sequence shown here is derived from an EMBL/GenBank/DDBJ whole genome shotgun (WGS) entry which is preliminary data.</text>
</comment>
<dbReference type="PANTHER" id="PTHR42879:SF6">
    <property type="entry name" value="NADPH-DEPENDENT REDUCTASE BACG"/>
    <property type="match status" value="1"/>
</dbReference>
<dbReference type="AlphaFoldDB" id="A0A0C2WDZ0"/>
<evidence type="ECO:0000313" key="9">
    <source>
        <dbReference type="Proteomes" id="UP000325576"/>
    </source>
</evidence>
<accession>A0A0C2WDZ0</accession>
<evidence type="ECO:0000256" key="2">
    <source>
        <dbReference type="ARBA" id="ARBA00006484"/>
    </source>
</evidence>
<dbReference type="EMBL" id="MRBO01000663">
    <property type="protein sequence ID" value="KAB2582599.1"/>
    <property type="molecule type" value="Genomic_DNA"/>
</dbReference>
<comment type="catalytic activity">
    <reaction evidence="6">
        <text>a (3R)-hydroxyacyl-[ACP] + NADP(+) = a 3-oxoacyl-[ACP] + NADPH + H(+)</text>
        <dbReference type="Rhea" id="RHEA:17397"/>
        <dbReference type="Rhea" id="RHEA-COMP:9916"/>
        <dbReference type="Rhea" id="RHEA-COMP:9945"/>
        <dbReference type="ChEBI" id="CHEBI:15378"/>
        <dbReference type="ChEBI" id="CHEBI:57783"/>
        <dbReference type="ChEBI" id="CHEBI:58349"/>
        <dbReference type="ChEBI" id="CHEBI:78776"/>
        <dbReference type="ChEBI" id="CHEBI:78827"/>
        <dbReference type="EC" id="1.1.1.100"/>
    </reaction>
    <physiologicalReaction direction="right-to-left" evidence="6">
        <dbReference type="Rhea" id="RHEA:17399"/>
    </physiologicalReaction>
</comment>
<dbReference type="Proteomes" id="UP000325576">
    <property type="component" value="Unassembled WGS sequence"/>
</dbReference>
<dbReference type="InterPro" id="IPR002347">
    <property type="entry name" value="SDR_fam"/>
</dbReference>
<dbReference type="Pfam" id="PF13561">
    <property type="entry name" value="adh_short_C2"/>
    <property type="match status" value="1"/>
</dbReference>
<dbReference type="PANTHER" id="PTHR42879">
    <property type="entry name" value="3-OXOACYL-(ACYL-CARRIER-PROTEIN) REDUCTASE"/>
    <property type="match status" value="1"/>
</dbReference>
<gene>
    <name evidence="8" type="ORF">BS297_24930</name>
</gene>
<dbReference type="RefSeq" id="WP_042951866.1">
    <property type="nucleotide sequence ID" value="NZ_FMVB01000004.1"/>
</dbReference>
<keyword evidence="4" id="KW-0560">Oxidoreductase</keyword>
<evidence type="ECO:0000256" key="1">
    <source>
        <dbReference type="ARBA" id="ARBA00004191"/>
    </source>
</evidence>
<comment type="subcellular location">
    <subcellularLocation>
        <location evidence="1">Secreted</location>
        <location evidence="1">Cell wall</location>
    </subcellularLocation>
</comment>
<dbReference type="InterPro" id="IPR057326">
    <property type="entry name" value="KR_dom"/>
</dbReference>
<comment type="similarity">
    <text evidence="2">Belongs to the short-chain dehydrogenases/reductases (SDR) family.</text>
</comment>
<dbReference type="FunFam" id="3.40.50.720:FF:000084">
    <property type="entry name" value="Short-chain dehydrogenase reductase"/>
    <property type="match status" value="1"/>
</dbReference>
<dbReference type="InterPro" id="IPR036291">
    <property type="entry name" value="NAD(P)-bd_dom_sf"/>
</dbReference>
<keyword evidence="3" id="KW-0134">Cell wall</keyword>
<organism evidence="8 9">
    <name type="scientific">Rhodococcus erythropolis</name>
    <name type="common">Arthrobacter picolinophilus</name>
    <dbReference type="NCBI Taxonomy" id="1833"/>
    <lineage>
        <taxon>Bacteria</taxon>
        <taxon>Bacillati</taxon>
        <taxon>Actinomycetota</taxon>
        <taxon>Actinomycetes</taxon>
        <taxon>Mycobacteriales</taxon>
        <taxon>Nocardiaceae</taxon>
        <taxon>Rhodococcus</taxon>
        <taxon>Rhodococcus erythropolis group</taxon>
    </lineage>
</organism>
<dbReference type="PROSITE" id="PS00061">
    <property type="entry name" value="ADH_SHORT"/>
    <property type="match status" value="1"/>
</dbReference>
<keyword evidence="3" id="KW-0964">Secreted</keyword>
<reference evidence="8 9" key="1">
    <citation type="journal article" date="2017" name="Poromechanics V (2013)">
        <title>Genomic Characterization of the Arsenic-Tolerant Actinobacterium, &lt;i&gt;Rhodococcus erythropolis&lt;/i&gt; S43.</title>
        <authorList>
            <person name="Retamal-Morales G."/>
            <person name="Mehnert M."/>
            <person name="Schwabe R."/>
            <person name="Tischler D."/>
            <person name="Schloemann M."/>
            <person name="Levican G.J."/>
        </authorList>
    </citation>
    <scope>NUCLEOTIDE SEQUENCE [LARGE SCALE GENOMIC DNA]</scope>
    <source>
        <strain evidence="8 9">S43</strain>
    </source>
</reference>
<dbReference type="GO" id="GO:0004316">
    <property type="term" value="F:3-oxoacyl-[acyl-carrier-protein] reductase (NADPH) activity"/>
    <property type="evidence" value="ECO:0007669"/>
    <property type="project" value="UniProtKB-EC"/>
</dbReference>
<evidence type="ECO:0000256" key="5">
    <source>
        <dbReference type="ARBA" id="ARBA00040781"/>
    </source>
</evidence>
<protein>
    <recommendedName>
        <fullName evidence="5">3-oxoacyl-[acyl-carrier-protein] reductase MabA</fullName>
    </recommendedName>
</protein>
<sequence length="261" mass="26489">MDLQLDGRTAVVTGAGKGIGLAITRALAAEGVHVVAGSRTLSPELESLQAGGAVTFVGVDLASVEGSTRLLEVAAARGGVDILVNNVGAVTPRTSGFAAITDEEWASSFNLTFLSAVRTVRAALPELIRRGGGSIVTISSVNAFLPDPTVIDYSAAKAALTNFSKSLSKELGGKGIRINTVSPGPVQTELWLGKHGVASTLAKANGSAADDIVESAAAGAETGRFTFPEEVADLVLFLASDRAGNVTGADFVIDGGLIKTL</sequence>
<feature type="domain" description="Ketoreductase" evidence="7">
    <location>
        <begin position="8"/>
        <end position="184"/>
    </location>
</feature>
<name>A0A0C2WDZ0_RHOER</name>
<dbReference type="InterPro" id="IPR050259">
    <property type="entry name" value="SDR"/>
</dbReference>
<evidence type="ECO:0000256" key="6">
    <source>
        <dbReference type="ARBA" id="ARBA00047400"/>
    </source>
</evidence>
<dbReference type="Gene3D" id="3.40.50.720">
    <property type="entry name" value="NAD(P)-binding Rossmann-like Domain"/>
    <property type="match status" value="1"/>
</dbReference>
<evidence type="ECO:0000259" key="7">
    <source>
        <dbReference type="SMART" id="SM00822"/>
    </source>
</evidence>
<dbReference type="GO" id="GO:0032787">
    <property type="term" value="P:monocarboxylic acid metabolic process"/>
    <property type="evidence" value="ECO:0007669"/>
    <property type="project" value="UniProtKB-ARBA"/>
</dbReference>
<evidence type="ECO:0000256" key="3">
    <source>
        <dbReference type="ARBA" id="ARBA00022512"/>
    </source>
</evidence>